<dbReference type="SUPFAM" id="SSF52540">
    <property type="entry name" value="P-loop containing nucleoside triphosphate hydrolases"/>
    <property type="match status" value="1"/>
</dbReference>
<evidence type="ECO:0000259" key="9">
    <source>
        <dbReference type="Pfam" id="PF18052"/>
    </source>
</evidence>
<dbReference type="Gene3D" id="3.80.10.10">
    <property type="entry name" value="Ribonuclease Inhibitor"/>
    <property type="match status" value="2"/>
</dbReference>
<keyword evidence="5" id="KW-0611">Plant defense</keyword>
<dbReference type="InterPro" id="IPR058922">
    <property type="entry name" value="WHD_DRP"/>
</dbReference>
<dbReference type="Pfam" id="PF18052">
    <property type="entry name" value="Rx_N"/>
    <property type="match status" value="1"/>
</dbReference>
<dbReference type="OrthoDB" id="6161812at2759"/>
<evidence type="ECO:0000256" key="6">
    <source>
        <dbReference type="ARBA" id="ARBA00023054"/>
    </source>
</evidence>
<dbReference type="PANTHER" id="PTHR23155:SF1230">
    <property type="entry name" value="OS09G0517200 PROTEIN"/>
    <property type="match status" value="1"/>
</dbReference>
<dbReference type="InterPro" id="IPR041118">
    <property type="entry name" value="Rx_N"/>
</dbReference>
<keyword evidence="3" id="KW-0677">Repeat</keyword>
<dbReference type="AlphaFoldDB" id="A0A811N924"/>
<dbReference type="SUPFAM" id="SSF52058">
    <property type="entry name" value="L domain-like"/>
    <property type="match status" value="1"/>
</dbReference>
<evidence type="ECO:0000256" key="4">
    <source>
        <dbReference type="ARBA" id="ARBA00022741"/>
    </source>
</evidence>
<evidence type="ECO:0000256" key="7">
    <source>
        <dbReference type="SAM" id="Coils"/>
    </source>
</evidence>
<dbReference type="GO" id="GO:0042742">
    <property type="term" value="P:defense response to bacterium"/>
    <property type="evidence" value="ECO:0007669"/>
    <property type="project" value="UniProtKB-ARBA"/>
</dbReference>
<feature type="domain" description="NB-ARC" evidence="8">
    <location>
        <begin position="175"/>
        <end position="339"/>
    </location>
</feature>
<dbReference type="EMBL" id="CAJGYO010000003">
    <property type="protein sequence ID" value="CAD6218543.1"/>
    <property type="molecule type" value="Genomic_DNA"/>
</dbReference>
<dbReference type="GO" id="GO:0009626">
    <property type="term" value="P:plant-type hypersensitive response"/>
    <property type="evidence" value="ECO:0007669"/>
    <property type="project" value="UniProtKB-ARBA"/>
</dbReference>
<dbReference type="InterPro" id="IPR027417">
    <property type="entry name" value="P-loop_NTPase"/>
</dbReference>
<evidence type="ECO:0000256" key="3">
    <source>
        <dbReference type="ARBA" id="ARBA00022737"/>
    </source>
</evidence>
<dbReference type="Pfam" id="PF00931">
    <property type="entry name" value="NB-ARC"/>
    <property type="match status" value="1"/>
</dbReference>
<keyword evidence="2" id="KW-0433">Leucine-rich repeat</keyword>
<dbReference type="PANTHER" id="PTHR23155">
    <property type="entry name" value="DISEASE RESISTANCE PROTEIN RP"/>
    <property type="match status" value="1"/>
</dbReference>
<feature type="domain" description="Disease resistance protein winged helix" evidence="10">
    <location>
        <begin position="426"/>
        <end position="497"/>
    </location>
</feature>
<feature type="domain" description="Disease resistance N-terminal" evidence="9">
    <location>
        <begin position="14"/>
        <end position="98"/>
    </location>
</feature>
<dbReference type="InterPro" id="IPR055414">
    <property type="entry name" value="LRR_R13L4/SHOC2-like"/>
</dbReference>
<dbReference type="InterPro" id="IPR032675">
    <property type="entry name" value="LRR_dom_sf"/>
</dbReference>
<evidence type="ECO:0000256" key="2">
    <source>
        <dbReference type="ARBA" id="ARBA00022614"/>
    </source>
</evidence>
<dbReference type="Gene3D" id="1.20.5.4130">
    <property type="match status" value="1"/>
</dbReference>
<gene>
    <name evidence="12" type="ORF">NCGR_LOCUS12409</name>
</gene>
<evidence type="ECO:0000259" key="8">
    <source>
        <dbReference type="Pfam" id="PF00931"/>
    </source>
</evidence>
<dbReference type="InterPro" id="IPR044974">
    <property type="entry name" value="Disease_R_plants"/>
</dbReference>
<feature type="domain" description="Disease resistance R13L4/SHOC-2-like LRR" evidence="11">
    <location>
        <begin position="682"/>
        <end position="927"/>
    </location>
</feature>
<dbReference type="InterPro" id="IPR042197">
    <property type="entry name" value="Apaf_helical"/>
</dbReference>
<dbReference type="Gene3D" id="1.10.8.430">
    <property type="entry name" value="Helical domain of apoptotic protease-activating factors"/>
    <property type="match status" value="1"/>
</dbReference>
<keyword evidence="4" id="KW-0547">Nucleotide-binding</keyword>
<proteinExistence type="inferred from homology"/>
<comment type="similarity">
    <text evidence="1">Belongs to the disease resistance NB-LRR family.</text>
</comment>
<dbReference type="InterPro" id="IPR002182">
    <property type="entry name" value="NB-ARC"/>
</dbReference>
<evidence type="ECO:0000259" key="10">
    <source>
        <dbReference type="Pfam" id="PF23559"/>
    </source>
</evidence>
<organism evidence="12 13">
    <name type="scientific">Miscanthus lutarioriparius</name>
    <dbReference type="NCBI Taxonomy" id="422564"/>
    <lineage>
        <taxon>Eukaryota</taxon>
        <taxon>Viridiplantae</taxon>
        <taxon>Streptophyta</taxon>
        <taxon>Embryophyta</taxon>
        <taxon>Tracheophyta</taxon>
        <taxon>Spermatophyta</taxon>
        <taxon>Magnoliopsida</taxon>
        <taxon>Liliopsida</taxon>
        <taxon>Poales</taxon>
        <taxon>Poaceae</taxon>
        <taxon>PACMAD clade</taxon>
        <taxon>Panicoideae</taxon>
        <taxon>Andropogonodae</taxon>
        <taxon>Andropogoneae</taxon>
        <taxon>Saccharinae</taxon>
        <taxon>Miscanthus</taxon>
    </lineage>
</organism>
<dbReference type="GO" id="GO:0043531">
    <property type="term" value="F:ADP binding"/>
    <property type="evidence" value="ECO:0007669"/>
    <property type="project" value="InterPro"/>
</dbReference>
<reference evidence="12" key="1">
    <citation type="submission" date="2020-10" db="EMBL/GenBank/DDBJ databases">
        <authorList>
            <person name="Han B."/>
            <person name="Lu T."/>
            <person name="Zhao Q."/>
            <person name="Huang X."/>
            <person name="Zhao Y."/>
        </authorList>
    </citation>
    <scope>NUCLEOTIDE SEQUENCE</scope>
</reference>
<feature type="coiled-coil region" evidence="7">
    <location>
        <begin position="112"/>
        <end position="139"/>
    </location>
</feature>
<dbReference type="Proteomes" id="UP000604825">
    <property type="component" value="Unassembled WGS sequence"/>
</dbReference>
<evidence type="ECO:0000259" key="11">
    <source>
        <dbReference type="Pfam" id="PF23598"/>
    </source>
</evidence>
<dbReference type="Pfam" id="PF23559">
    <property type="entry name" value="WHD_DRP"/>
    <property type="match status" value="1"/>
</dbReference>
<protein>
    <submittedName>
        <fullName evidence="12">Uncharacterized protein</fullName>
    </submittedName>
</protein>
<dbReference type="FunFam" id="1.10.10.10:FF:000322">
    <property type="entry name" value="Probable disease resistance protein At1g63360"/>
    <property type="match status" value="1"/>
</dbReference>
<dbReference type="InterPro" id="IPR038005">
    <property type="entry name" value="RX-like_CC"/>
</dbReference>
<keyword evidence="6 7" id="KW-0175">Coiled coil</keyword>
<keyword evidence="13" id="KW-1185">Reference proteome</keyword>
<dbReference type="Pfam" id="PF23598">
    <property type="entry name" value="LRR_14"/>
    <property type="match status" value="2"/>
</dbReference>
<evidence type="ECO:0000256" key="5">
    <source>
        <dbReference type="ARBA" id="ARBA00022821"/>
    </source>
</evidence>
<evidence type="ECO:0000313" key="12">
    <source>
        <dbReference type="EMBL" id="CAD6218543.1"/>
    </source>
</evidence>
<name>A0A811N924_9POAL</name>
<dbReference type="PRINTS" id="PR00364">
    <property type="entry name" value="DISEASERSIST"/>
</dbReference>
<comment type="caution">
    <text evidence="12">The sequence shown here is derived from an EMBL/GenBank/DDBJ whole genome shotgun (WGS) entry which is preliminary data.</text>
</comment>
<dbReference type="CDD" id="cd14798">
    <property type="entry name" value="RX-CC_like"/>
    <property type="match status" value="1"/>
</dbReference>
<dbReference type="GO" id="GO:0002758">
    <property type="term" value="P:innate immune response-activating signaling pathway"/>
    <property type="evidence" value="ECO:0007669"/>
    <property type="project" value="UniProtKB-ARBA"/>
</dbReference>
<evidence type="ECO:0000313" key="13">
    <source>
        <dbReference type="Proteomes" id="UP000604825"/>
    </source>
</evidence>
<accession>A0A811N924</accession>
<feature type="domain" description="Disease resistance R13L4/SHOC-2-like LRR" evidence="11">
    <location>
        <begin position="547"/>
        <end position="646"/>
    </location>
</feature>
<dbReference type="Gene3D" id="3.40.50.300">
    <property type="entry name" value="P-loop containing nucleotide triphosphate hydrolases"/>
    <property type="match status" value="1"/>
</dbReference>
<evidence type="ECO:0000256" key="1">
    <source>
        <dbReference type="ARBA" id="ARBA00008894"/>
    </source>
</evidence>
<sequence>MEATALSLARSVLDGVISSAGSAIADEVARLIGVPKEVDFIRNELEMMQAFLKVASAHPEATVRNDIVKTWVKQVRDLAYDVEDCLLDFALYAVRTSSSRAGAWLPGAIAERHRIAQRIRDLKASVEELNQRNQRYHIVFDNPAARVEVQPVLPDYDMRSDELAFQVSEIIGREEEKQALIDQISGGNPELRGLRLVSVWGMGGMGKSSLVRMVHNDAALLDEFDCGAWVTVPHPLDNPDVFAQRLKRELGVAELGEYLRAKRYRVIVDDLLSQEEWEHVWKVFQTGNKEGSLIIVTTRREDVARHCAAYAAEGHGHVYELKQLGDVESMDLLCRKVYKSAEYTLPEDMVEQANQILTVCHGLPLAISTIGGLLANRPKTSIEWRNMHEHLGAELGSDLRRIPNVIESSYDGLPYHLKSIFLYLSIFPVNHVMRRTRLLRRWMAEGHIARNRDMPTEDVGERFFSELINRSMIQPCKVGHGSIKATRCRVHSMLLQIILPKSIEENQLFFVEKHSSIEVPQSKIRHLVVSRWKTRDEKLENINFSYIRSLTIFGECPASLISPKMQLLRVLDLEDTDNLKNGDLKHIGELQHLRYLSLRRTNISKLPSSLQKLRYLETLDIQDTQVTQLPRGIAKLEKMRYLLSGVNFQKLHEKMAEPGNGNHNGRIFRRGCCKVFNADQFSVRAPKGIEKLKNLHVLGVANVGKGNGVSRRLTKLANLMNLRRLGARVTGLTEKEGDELCKSIGELDRLQSLELRSDSLDFLDRMHESAIPTHLTSLRLCGNLTKLPEWISSLNNLAKVKLLGTQLKQQDILHLQNLRNLALLGLWEKSYEGDSLEFFADTFLKLKFLDIGGLGKTEKVIIHQQAMPQLEQLWLKRCPSLQNNEHGLSGVTHLPNLTELVLKNCGEQGSLIRILQRQVDAHSRRPKFLIGKSKTPTRTASE</sequence>